<reference evidence="4" key="1">
    <citation type="submission" date="2017-02" db="UniProtKB">
        <authorList>
            <consortium name="WormBaseParasite"/>
        </authorList>
    </citation>
    <scope>IDENTIFICATION</scope>
</reference>
<keyword evidence="3" id="KW-1185">Reference proteome</keyword>
<protein>
    <submittedName>
        <fullName evidence="4">Neuron navigator 2-like</fullName>
    </submittedName>
</protein>
<dbReference type="AlphaFoldDB" id="A0A0R3TJB4"/>
<dbReference type="EMBL" id="UZAE01012011">
    <property type="protein sequence ID" value="VDO03012.1"/>
    <property type="molecule type" value="Genomic_DNA"/>
</dbReference>
<dbReference type="Proteomes" id="UP000278807">
    <property type="component" value="Unassembled WGS sequence"/>
</dbReference>
<name>A0A0R3TJB4_RODNA</name>
<feature type="region of interest" description="Disordered" evidence="1">
    <location>
        <begin position="335"/>
        <end position="354"/>
    </location>
</feature>
<feature type="compositionally biased region" description="Polar residues" evidence="1">
    <location>
        <begin position="202"/>
        <end position="213"/>
    </location>
</feature>
<gene>
    <name evidence="2" type="ORF">HNAJ_LOCUS7152</name>
</gene>
<evidence type="ECO:0000313" key="4">
    <source>
        <dbReference type="WBParaSite" id="HNAJ_0000715601-mRNA-1"/>
    </source>
</evidence>
<feature type="compositionally biased region" description="Low complexity" evidence="1">
    <location>
        <begin position="153"/>
        <end position="166"/>
    </location>
</feature>
<accession>A0A0R3TJB4</accession>
<feature type="region of interest" description="Disordered" evidence="1">
    <location>
        <begin position="417"/>
        <end position="456"/>
    </location>
</feature>
<feature type="region of interest" description="Disordered" evidence="1">
    <location>
        <begin position="786"/>
        <end position="811"/>
    </location>
</feature>
<evidence type="ECO:0000256" key="1">
    <source>
        <dbReference type="SAM" id="MobiDB-lite"/>
    </source>
</evidence>
<feature type="compositionally biased region" description="Low complexity" evidence="1">
    <location>
        <begin position="192"/>
        <end position="201"/>
    </location>
</feature>
<feature type="region of interest" description="Disordered" evidence="1">
    <location>
        <begin position="145"/>
        <end position="325"/>
    </location>
</feature>
<dbReference type="WBParaSite" id="HNAJ_0000715601-mRNA-1">
    <property type="protein sequence ID" value="HNAJ_0000715601-mRNA-1"/>
    <property type="gene ID" value="HNAJ_0000715601"/>
</dbReference>
<feature type="compositionally biased region" description="Basic and acidic residues" evidence="1">
    <location>
        <begin position="417"/>
        <end position="429"/>
    </location>
</feature>
<sequence>MRNARIGVKQKFKQIEDSISSSLKSDKMSENNQRNHKKIATAQSSKNEHQFNGPDDGNQCKKIYKTGNFENLIKLLEDLKTTILESTKCGKSNLRESTIVDMEAVLKQIKSRLNESQMKAKLEGSEESSSSVVSMIKEVENSIKGLKKPIPSPKSLLSSLKPSPLKMNSLDVPRSDTKANKNIRCPINATNSSPSPKQSPSVKTSNAPKNQLKPNEEIAEAKTNGTGSRHSRHSIEGQRSTTPSFKYSLTKKDMVKPRTPQQLTLTRTAVEKPKIGSAPSKPSPETRNVDQATDKSQQKSQSSPPSENRKNVIESRIPVNKDTGRKLSTVLSKVGNSLRRQSGRSPLSRMNSPNREPIELCSRILKFCKETNPSSPGEVNPFQTYTPEGLYEKLNAMGPEGQEFLKNAQNYLDRSYHSDADGENIREEPDGGPSISRKLENGVSQENSIQKKSADQNNFENDSIKVLLQDLRTSVKNLELNCGVGKTNAVPEVGGLLRDGLLSAHPSNQMLPESEFCSQICKTTQDPCDNVNPEKYDGNAQSKVSPMSKISSFPQSQTMTNIRTTLNDICQNIGGMDIKDQSGPGIDVLNMLNDVRNTIKSMSTRQETQSPQPEVLSALKEIRETIYTVEERNQQAQERTNQEMMNILDCVRKSIRSVETSKNEKAALTNQQIVDSLKEMRQSVTNLEERSLTPEKILNPKVATLLSEIRSSIRFMESSRANQQSVADTSMMNALRDIKKSLVSIEDKRNSEVLKRPSVNMFVLGRKPENPEEAITSPYKCSAIQNSKTTPDWHHESRQHQEETNPVSSTVGTKITPAFEENYVKKVLEDIRQSMQQIAALKPPTCDGTELKQSIDEIKQEIRSLLGGQSESLPQYSERTSIRKLSENVTDIKTGMKSLIDNIPVIVDAARTDQIPSKSGIRACTKMKYPIDNEESFYQSEEDKTSPICRKVLDIMSEIKAESGANLPRFSNKDGGSNIYNQINSVDQLPSTFTFSFVGHQPPDINEPIVININGRNFKCSRI</sequence>
<organism evidence="4">
    <name type="scientific">Rodentolepis nana</name>
    <name type="common">Dwarf tapeworm</name>
    <name type="synonym">Hymenolepis nana</name>
    <dbReference type="NCBI Taxonomy" id="102285"/>
    <lineage>
        <taxon>Eukaryota</taxon>
        <taxon>Metazoa</taxon>
        <taxon>Spiralia</taxon>
        <taxon>Lophotrochozoa</taxon>
        <taxon>Platyhelminthes</taxon>
        <taxon>Cestoda</taxon>
        <taxon>Eucestoda</taxon>
        <taxon>Cyclophyllidea</taxon>
        <taxon>Hymenolepididae</taxon>
        <taxon>Rodentolepis</taxon>
    </lineage>
</organism>
<evidence type="ECO:0000313" key="2">
    <source>
        <dbReference type="EMBL" id="VDO03012.1"/>
    </source>
</evidence>
<proteinExistence type="predicted"/>
<evidence type="ECO:0000313" key="3">
    <source>
        <dbReference type="Proteomes" id="UP000278807"/>
    </source>
</evidence>
<dbReference type="OrthoDB" id="10440523at2759"/>
<feature type="region of interest" description="Disordered" evidence="1">
    <location>
        <begin position="19"/>
        <end position="57"/>
    </location>
</feature>
<feature type="compositionally biased region" description="Polar residues" evidence="1">
    <location>
        <begin position="442"/>
        <end position="456"/>
    </location>
</feature>
<feature type="compositionally biased region" description="Basic and acidic residues" evidence="1">
    <location>
        <begin position="791"/>
        <end position="803"/>
    </location>
</feature>
<reference evidence="2 3" key="2">
    <citation type="submission" date="2018-11" db="EMBL/GenBank/DDBJ databases">
        <authorList>
            <consortium name="Pathogen Informatics"/>
        </authorList>
    </citation>
    <scope>NUCLEOTIDE SEQUENCE [LARGE SCALE GENOMIC DNA]</scope>
</reference>
<feature type="compositionally biased region" description="Polar residues" evidence="1">
    <location>
        <begin position="237"/>
        <end position="247"/>
    </location>
</feature>